<dbReference type="Pfam" id="PF11094">
    <property type="entry name" value="UL11"/>
    <property type="match status" value="1"/>
</dbReference>
<dbReference type="RefSeq" id="YP_010798729.1">
    <property type="nucleotide sequence ID" value="NC_076512.1"/>
</dbReference>
<evidence type="ECO:0000256" key="6">
    <source>
        <dbReference type="ARBA" id="ARBA00022844"/>
    </source>
</evidence>
<evidence type="ECO:0000256" key="10">
    <source>
        <dbReference type="ARBA" id="ARBA00023288"/>
    </source>
</evidence>
<keyword evidence="2" id="KW-0597">Phosphoprotein</keyword>
<keyword evidence="10" id="KW-0449">Lipoprotein</keyword>
<evidence type="ECO:0000256" key="3">
    <source>
        <dbReference type="ARBA" id="ARBA00022580"/>
    </source>
</evidence>
<keyword evidence="6" id="KW-0946">Virion</keyword>
<organism evidence="11 12">
    <name type="scientific">Bovine alphaherpesvirus 2</name>
    <dbReference type="NCBI Taxonomy" id="10295"/>
    <lineage>
        <taxon>Viruses</taxon>
        <taxon>Duplodnaviria</taxon>
        <taxon>Heunggongvirae</taxon>
        <taxon>Peploviricota</taxon>
        <taxon>Herviviricetes</taxon>
        <taxon>Herpesvirales</taxon>
        <taxon>Orthoherpesviridae</taxon>
        <taxon>Alphaherpesvirinae</taxon>
        <taxon>Simplexvirus</taxon>
        <taxon>Simplexvirus bovinealpha2</taxon>
    </lineage>
</organism>
<keyword evidence="1" id="KW-1032">Host cell membrane</keyword>
<evidence type="ECO:0000313" key="11">
    <source>
        <dbReference type="EMBL" id="QPO25144.1"/>
    </source>
</evidence>
<evidence type="ECO:0000256" key="7">
    <source>
        <dbReference type="ARBA" id="ARBA00022870"/>
    </source>
</evidence>
<proteinExistence type="predicted"/>
<evidence type="ECO:0000256" key="4">
    <source>
        <dbReference type="ARBA" id="ARBA00022707"/>
    </source>
</evidence>
<keyword evidence="9" id="KW-0564">Palmitate</keyword>
<sequence length="91" mass="10196">MGLTLSCRGSCCQRDVIVTDQGETVSLTSEDFDLVDISPAQSEEFYLVPVERQMKYMVRGEPQTTRSRIWGIIAPHVPGRRPRSNSDPSPL</sequence>
<keyword evidence="3" id="KW-0920">Virion tegument</keyword>
<evidence type="ECO:0000256" key="1">
    <source>
        <dbReference type="ARBA" id="ARBA00022511"/>
    </source>
</evidence>
<dbReference type="GeneID" id="80536983"/>
<dbReference type="InterPro" id="IPR024351">
    <property type="entry name" value="Tegument_UL11_Herpesvir"/>
</dbReference>
<evidence type="ECO:0000256" key="8">
    <source>
        <dbReference type="ARBA" id="ARBA00023136"/>
    </source>
</evidence>
<protein>
    <submittedName>
        <fullName evidence="11">Myristylated tegument protein</fullName>
    </submittedName>
</protein>
<evidence type="ECO:0000256" key="5">
    <source>
        <dbReference type="ARBA" id="ARBA00022812"/>
    </source>
</evidence>
<evidence type="ECO:0000256" key="9">
    <source>
        <dbReference type="ARBA" id="ARBA00023139"/>
    </source>
</evidence>
<gene>
    <name evidence="11" type="primary">UL11</name>
</gene>
<dbReference type="Proteomes" id="UP000828537">
    <property type="component" value="Segment"/>
</dbReference>
<evidence type="ECO:0000313" key="12">
    <source>
        <dbReference type="Proteomes" id="UP000828537"/>
    </source>
</evidence>
<keyword evidence="8" id="KW-0472">Membrane</keyword>
<evidence type="ECO:0000256" key="2">
    <source>
        <dbReference type="ARBA" id="ARBA00022553"/>
    </source>
</evidence>
<name>A0ABX6WLM9_9ALPH</name>
<keyword evidence="7" id="KW-1043">Host membrane</keyword>
<keyword evidence="5" id="KW-1040">Host Golgi apparatus</keyword>
<dbReference type="EMBL" id="MT862163">
    <property type="protein sequence ID" value="QPO25144.1"/>
    <property type="molecule type" value="Genomic_DNA"/>
</dbReference>
<keyword evidence="4" id="KW-0519">Myristate</keyword>
<reference evidence="11 12" key="1">
    <citation type="journal article" date="2020" name="Arch.">
        <title>Full genome sequence of bovine alphaherpesvirus 2 (BoHV-2).</title>
        <authorList>
            <person name="Pfaff F."/>
            <person name="Neubauer-Juric A."/>
            <person name="Krebs S."/>
            <person name="Hauser A."/>
            <person name="Singer S."/>
            <person name="Blum H."/>
            <person name="Hoffmann B."/>
        </authorList>
    </citation>
    <scope>NUCLEOTIDE SEQUENCE [LARGE SCALE GENOMIC DNA]</scope>
    <source>
        <strain evidence="11 12">C1Z FZR</strain>
    </source>
</reference>
<keyword evidence="12" id="KW-1185">Reference proteome</keyword>
<accession>A0ABX6WLM9</accession>